<accession>A0A2W1JWE7</accession>
<dbReference type="AlphaFoldDB" id="A0A2W1JWE7"/>
<evidence type="ECO:0000313" key="2">
    <source>
        <dbReference type="Proteomes" id="UP000248857"/>
    </source>
</evidence>
<protein>
    <submittedName>
        <fullName evidence="1">Uncharacterized protein</fullName>
    </submittedName>
</protein>
<name>A0A2W1JWE7_9CYAN</name>
<keyword evidence="2" id="KW-1185">Reference proteome</keyword>
<dbReference type="EMBL" id="PQWO01000004">
    <property type="protein sequence ID" value="PZD74004.1"/>
    <property type="molecule type" value="Genomic_DNA"/>
</dbReference>
<dbReference type="RefSeq" id="WP_110985696.1">
    <property type="nucleotide sequence ID" value="NZ_CAWNWM010000004.1"/>
</dbReference>
<proteinExistence type="predicted"/>
<dbReference type="Proteomes" id="UP000248857">
    <property type="component" value="Unassembled WGS sequence"/>
</dbReference>
<dbReference type="Pfam" id="PF26541">
    <property type="entry name" value="MafI2"/>
    <property type="match status" value="1"/>
</dbReference>
<dbReference type="OrthoDB" id="1262618at2"/>
<reference evidence="1 2" key="1">
    <citation type="journal article" date="2018" name="Sci. Rep.">
        <title>A novel species of the marine cyanobacterium Acaryochloris with a unique pigment content and lifestyle.</title>
        <authorList>
            <person name="Partensky F."/>
            <person name="Six C."/>
            <person name="Ratin M."/>
            <person name="Garczarek L."/>
            <person name="Vaulot D."/>
            <person name="Probert I."/>
            <person name="Calteau A."/>
            <person name="Gourvil P."/>
            <person name="Marie D."/>
            <person name="Grebert T."/>
            <person name="Bouchier C."/>
            <person name="Le Panse S."/>
            <person name="Gachenot M."/>
            <person name="Rodriguez F."/>
            <person name="Garrido J.L."/>
        </authorList>
    </citation>
    <scope>NUCLEOTIDE SEQUENCE [LARGE SCALE GENOMIC DNA]</scope>
    <source>
        <strain evidence="1 2">RCC1774</strain>
    </source>
</reference>
<comment type="caution">
    <text evidence="1">The sequence shown here is derived from an EMBL/GenBank/DDBJ whole genome shotgun (WGS) entry which is preliminary data.</text>
</comment>
<organism evidence="1 2">
    <name type="scientific">Acaryochloris thomasi RCC1774</name>
    <dbReference type="NCBI Taxonomy" id="1764569"/>
    <lineage>
        <taxon>Bacteria</taxon>
        <taxon>Bacillati</taxon>
        <taxon>Cyanobacteriota</taxon>
        <taxon>Cyanophyceae</taxon>
        <taxon>Acaryochloridales</taxon>
        <taxon>Acaryochloridaceae</taxon>
        <taxon>Acaryochloris</taxon>
        <taxon>Acaryochloris thomasi</taxon>
    </lineage>
</organism>
<evidence type="ECO:0000313" key="1">
    <source>
        <dbReference type="EMBL" id="PZD74004.1"/>
    </source>
</evidence>
<sequence length="113" mass="12563">MSDPKASFRMSVLLSAQRALVGEVTSRMRQIGVEFSPAYIRFIIWYDGPIGEDEKNNFDAGVISQVVADFPDPEHGDPLVGLKFIRCDAPTKIDYQGFDGDLVYGRSEPFEAS</sequence>
<dbReference type="InterPro" id="IPR058702">
    <property type="entry name" value="MafI2-like"/>
</dbReference>
<gene>
    <name evidence="1" type="ORF">C1752_01738</name>
</gene>